<sequence>MRILQWVKLGTTIRVYFGKTSVEGKYQGIRDDTAIIVTDKNAIFYVRLGSITAVKV</sequence>
<keyword evidence="2" id="KW-1185">Reference proteome</keyword>
<evidence type="ECO:0000313" key="1">
    <source>
        <dbReference type="EMBL" id="MDQ0114688.1"/>
    </source>
</evidence>
<evidence type="ECO:0000313" key="2">
    <source>
        <dbReference type="Proteomes" id="UP001229346"/>
    </source>
</evidence>
<protein>
    <recommendedName>
        <fullName evidence="3">DUF2642 domain-containing protein</fullName>
    </recommendedName>
</protein>
<proteinExistence type="predicted"/>
<comment type="caution">
    <text evidence="1">The sequence shown here is derived from an EMBL/GenBank/DDBJ whole genome shotgun (WGS) entry which is preliminary data.</text>
</comment>
<dbReference type="EMBL" id="JAUSSU010000008">
    <property type="protein sequence ID" value="MDQ0114688.1"/>
    <property type="molecule type" value="Genomic_DNA"/>
</dbReference>
<evidence type="ECO:0008006" key="3">
    <source>
        <dbReference type="Google" id="ProtNLM"/>
    </source>
</evidence>
<dbReference type="RefSeq" id="WP_307206071.1">
    <property type="nucleotide sequence ID" value="NZ_JAUSST010000006.1"/>
</dbReference>
<organism evidence="1 2">
    <name type="scientific">Paenibacillus harenae</name>
    <dbReference type="NCBI Taxonomy" id="306543"/>
    <lineage>
        <taxon>Bacteria</taxon>
        <taxon>Bacillati</taxon>
        <taxon>Bacillota</taxon>
        <taxon>Bacilli</taxon>
        <taxon>Bacillales</taxon>
        <taxon>Paenibacillaceae</taxon>
        <taxon>Paenibacillus</taxon>
    </lineage>
</organism>
<reference evidence="1 2" key="1">
    <citation type="submission" date="2023-07" db="EMBL/GenBank/DDBJ databases">
        <title>Sorghum-associated microbial communities from plants grown in Nebraska, USA.</title>
        <authorList>
            <person name="Schachtman D."/>
        </authorList>
    </citation>
    <scope>NUCLEOTIDE SEQUENCE [LARGE SCALE GENOMIC DNA]</scope>
    <source>
        <strain evidence="1 2">CC482</strain>
    </source>
</reference>
<dbReference type="Proteomes" id="UP001229346">
    <property type="component" value="Unassembled WGS sequence"/>
</dbReference>
<accession>A0ABT9U4Y7</accession>
<name>A0ABT9U4Y7_PAEHA</name>
<gene>
    <name evidence="1" type="ORF">J2T15_004144</name>
</gene>